<accession>A0ABY8MHW9</accession>
<dbReference type="EMBL" id="CP123443">
    <property type="protein sequence ID" value="WGK69160.1"/>
    <property type="molecule type" value="Genomic_DNA"/>
</dbReference>
<dbReference type="Gene3D" id="3.40.430.10">
    <property type="entry name" value="Dihydrofolate Reductase, subunit A"/>
    <property type="match status" value="1"/>
</dbReference>
<comment type="function">
    <text evidence="7">Key enzyme in folate metabolism. Catalyzes an essential reaction for de novo glycine and purine synthesis, and for DNA precursor synthesis.</text>
</comment>
<keyword evidence="4" id="KW-0554">One-carbon metabolism</keyword>
<evidence type="ECO:0000256" key="2">
    <source>
        <dbReference type="ARBA" id="ARBA00009539"/>
    </source>
</evidence>
<comment type="pathway">
    <text evidence="1">Cofactor biosynthesis; tetrahydrofolate biosynthesis; 5,6,7,8-tetrahydrofolate from 7,8-dihydrofolate: step 1/1.</text>
</comment>
<organism evidence="9 10">
    <name type="scientific">Candidatus Haliotispira prima</name>
    <dbReference type="NCBI Taxonomy" id="3034016"/>
    <lineage>
        <taxon>Bacteria</taxon>
        <taxon>Pseudomonadati</taxon>
        <taxon>Spirochaetota</taxon>
        <taxon>Spirochaetia</taxon>
        <taxon>Spirochaetales</taxon>
        <taxon>Spirochaetaceae</taxon>
        <taxon>Candidatus Haliotispira</taxon>
    </lineage>
</organism>
<reference evidence="9 10" key="1">
    <citation type="submission" date="2023-04" db="EMBL/GenBank/DDBJ databases">
        <title>Spirochaete genome identified in red abalone sample constitutes a novel genus.</title>
        <authorList>
            <person name="Sharma S.P."/>
            <person name="Purcell C.M."/>
            <person name="Hyde J.R."/>
            <person name="Severin A.J."/>
        </authorList>
    </citation>
    <scope>NUCLEOTIDE SEQUENCE [LARGE SCALE GENOMIC DNA]</scope>
    <source>
        <strain evidence="9 10">SP-2023</strain>
    </source>
</reference>
<dbReference type="SUPFAM" id="SSF53597">
    <property type="entry name" value="Dihydrofolate reductase-like"/>
    <property type="match status" value="1"/>
</dbReference>
<comment type="similarity">
    <text evidence="2">Belongs to the dihydrofolate reductase family.</text>
</comment>
<gene>
    <name evidence="9" type="ORF">P0082_11860</name>
</gene>
<evidence type="ECO:0000259" key="8">
    <source>
        <dbReference type="PROSITE" id="PS51330"/>
    </source>
</evidence>
<dbReference type="EC" id="1.5.1.3" evidence="3"/>
<dbReference type="PROSITE" id="PS51330">
    <property type="entry name" value="DHFR_2"/>
    <property type="match status" value="1"/>
</dbReference>
<dbReference type="InterPro" id="IPR024072">
    <property type="entry name" value="DHFR-like_dom_sf"/>
</dbReference>
<keyword evidence="10" id="KW-1185">Reference proteome</keyword>
<evidence type="ECO:0000256" key="3">
    <source>
        <dbReference type="ARBA" id="ARBA00012856"/>
    </source>
</evidence>
<dbReference type="GO" id="GO:0004146">
    <property type="term" value="F:dihydrofolate reductase activity"/>
    <property type="evidence" value="ECO:0007669"/>
    <property type="project" value="UniProtKB-EC"/>
</dbReference>
<name>A0ABY8MHW9_9SPIO</name>
<evidence type="ECO:0000256" key="5">
    <source>
        <dbReference type="ARBA" id="ARBA00022857"/>
    </source>
</evidence>
<sequence>MPPSPVEPMPLCGIVAADLDFLIGFGDESSGGVGYRMPWANDRMKDDMAFFRRTTANSCVIMGRKTFESIGNFLPGRLNIILSKQRELAPPDGLLKQTGERMNEPELQEYIHSTNVGQSKTAGLLAENWDEINRLLQLLGEERPENLPGFPPAYLIGGAELFAEAQKSGRLHRLYFTRIQAQLSENRRAGEKPIYLPEALKQRLEEAVKSERPMQHLEQGPRNLYSADIYDIKLVEDLTDPADTSKMAL</sequence>
<dbReference type="PANTHER" id="PTHR48069:SF3">
    <property type="entry name" value="DIHYDROFOLATE REDUCTASE"/>
    <property type="match status" value="1"/>
</dbReference>
<evidence type="ECO:0000256" key="7">
    <source>
        <dbReference type="ARBA" id="ARBA00025067"/>
    </source>
</evidence>
<protein>
    <recommendedName>
        <fullName evidence="3">dihydrofolate reductase</fullName>
        <ecNumber evidence="3">1.5.1.3</ecNumber>
    </recommendedName>
</protein>
<keyword evidence="6 9" id="KW-0560">Oxidoreductase</keyword>
<proteinExistence type="inferred from homology"/>
<evidence type="ECO:0000313" key="9">
    <source>
        <dbReference type="EMBL" id="WGK69160.1"/>
    </source>
</evidence>
<dbReference type="InterPro" id="IPR012259">
    <property type="entry name" value="DHFR"/>
</dbReference>
<evidence type="ECO:0000256" key="6">
    <source>
        <dbReference type="ARBA" id="ARBA00023002"/>
    </source>
</evidence>
<dbReference type="Pfam" id="PF00186">
    <property type="entry name" value="DHFR_1"/>
    <property type="match status" value="1"/>
</dbReference>
<feature type="domain" description="DHFR" evidence="8">
    <location>
        <begin position="10"/>
        <end position="249"/>
    </location>
</feature>
<dbReference type="CDD" id="cd00209">
    <property type="entry name" value="DHFR"/>
    <property type="match status" value="1"/>
</dbReference>
<evidence type="ECO:0000313" key="10">
    <source>
        <dbReference type="Proteomes" id="UP001228690"/>
    </source>
</evidence>
<evidence type="ECO:0000256" key="1">
    <source>
        <dbReference type="ARBA" id="ARBA00004903"/>
    </source>
</evidence>
<evidence type="ECO:0000256" key="4">
    <source>
        <dbReference type="ARBA" id="ARBA00022563"/>
    </source>
</evidence>
<dbReference type="Proteomes" id="UP001228690">
    <property type="component" value="Chromosome"/>
</dbReference>
<dbReference type="InterPro" id="IPR001796">
    <property type="entry name" value="DHFR_dom"/>
</dbReference>
<dbReference type="PANTHER" id="PTHR48069">
    <property type="entry name" value="DIHYDROFOLATE REDUCTASE"/>
    <property type="match status" value="1"/>
</dbReference>
<dbReference type="RefSeq" id="WP_326927347.1">
    <property type="nucleotide sequence ID" value="NZ_CP123443.1"/>
</dbReference>
<keyword evidence="5" id="KW-0521">NADP</keyword>